<feature type="region of interest" description="Disordered" evidence="1">
    <location>
        <begin position="1"/>
        <end position="79"/>
    </location>
</feature>
<accession>A0ABT0NC97</accession>
<dbReference type="Pfam" id="PF11748">
    <property type="entry name" value="DUF3306"/>
    <property type="match status" value="1"/>
</dbReference>
<dbReference type="EMBL" id="JAKIKT010000011">
    <property type="protein sequence ID" value="MCL2916108.1"/>
    <property type="molecule type" value="Genomic_DNA"/>
</dbReference>
<feature type="compositionally biased region" description="Basic and acidic residues" evidence="1">
    <location>
        <begin position="14"/>
        <end position="25"/>
    </location>
</feature>
<feature type="compositionally biased region" description="Low complexity" evidence="1">
    <location>
        <begin position="26"/>
        <end position="53"/>
    </location>
</feature>
<evidence type="ECO:0000256" key="1">
    <source>
        <dbReference type="SAM" id="MobiDB-lite"/>
    </source>
</evidence>
<dbReference type="Proteomes" id="UP001202831">
    <property type="component" value="Unassembled WGS sequence"/>
</dbReference>
<dbReference type="InterPro" id="IPR021735">
    <property type="entry name" value="DUF3306"/>
</dbReference>
<name>A0ABT0NC97_9GAMM</name>
<dbReference type="RefSeq" id="WP_249250662.1">
    <property type="nucleotide sequence ID" value="NZ_JAKIKT010000011.1"/>
</dbReference>
<organism evidence="2 3">
    <name type="scientific">Shewanella corallii</name>
    <dbReference type="NCBI Taxonomy" id="560080"/>
    <lineage>
        <taxon>Bacteria</taxon>
        <taxon>Pseudomonadati</taxon>
        <taxon>Pseudomonadota</taxon>
        <taxon>Gammaproteobacteria</taxon>
        <taxon>Alteromonadales</taxon>
        <taxon>Shewanellaceae</taxon>
        <taxon>Shewanella</taxon>
    </lineage>
</organism>
<evidence type="ECO:0000313" key="3">
    <source>
        <dbReference type="Proteomes" id="UP001202831"/>
    </source>
</evidence>
<feature type="compositionally biased region" description="Basic and acidic residues" evidence="1">
    <location>
        <begin position="61"/>
        <end position="79"/>
    </location>
</feature>
<comment type="caution">
    <text evidence="2">The sequence shown here is derived from an EMBL/GenBank/DDBJ whole genome shotgun (WGS) entry which is preliminary data.</text>
</comment>
<sequence length="216" mass="24032">MSDKPSGFFSRWQQRREQVAEEAEKTQLQQAEEELQQVVQEAQPAQSEASSETDTQSVEAAEDKVLTAEDLPDPDKIEEGGSFAAFMAKNVDPSAKKAALRALWKQPHYNEVCGMAEYALDYSNQPLLSAADSADLVKKVFRRVIEKEEKEREEQERAERLAAQQAELPQSPADETQPQPAAQIEDSLHDSQELVSQNVPDEPSTVEVTVGKGQFS</sequence>
<protein>
    <submittedName>
        <fullName evidence="2">DUF3306 domain-containing protein</fullName>
    </submittedName>
</protein>
<feature type="region of interest" description="Disordered" evidence="1">
    <location>
        <begin position="148"/>
        <end position="216"/>
    </location>
</feature>
<keyword evidence="3" id="KW-1185">Reference proteome</keyword>
<gene>
    <name evidence="2" type="ORF">L2725_20420</name>
</gene>
<proteinExistence type="predicted"/>
<reference evidence="2 3" key="1">
    <citation type="submission" date="2022-01" db="EMBL/GenBank/DDBJ databases">
        <title>Whole genome-based taxonomy of the Shewanellaceae.</title>
        <authorList>
            <person name="Martin-Rodriguez A.J."/>
        </authorList>
    </citation>
    <scope>NUCLEOTIDE SEQUENCE [LARGE SCALE GENOMIC DNA]</scope>
    <source>
        <strain evidence="2 3">DSM 21332</strain>
    </source>
</reference>
<evidence type="ECO:0000313" key="2">
    <source>
        <dbReference type="EMBL" id="MCL2916108.1"/>
    </source>
</evidence>
<feature type="compositionally biased region" description="Basic and acidic residues" evidence="1">
    <location>
        <begin position="148"/>
        <end position="160"/>
    </location>
</feature>